<evidence type="ECO:0000256" key="3">
    <source>
        <dbReference type="PROSITE-ProRule" id="PRU00284"/>
    </source>
</evidence>
<evidence type="ECO:0000313" key="5">
    <source>
        <dbReference type="EMBL" id="MDR7275845.1"/>
    </source>
</evidence>
<dbReference type="GO" id="GO:0004888">
    <property type="term" value="F:transmembrane signaling receptor activity"/>
    <property type="evidence" value="ECO:0007669"/>
    <property type="project" value="InterPro"/>
</dbReference>
<name>A0AAE3YNN7_9ACTN</name>
<comment type="caution">
    <text evidence="5">The sequence shown here is derived from an EMBL/GenBank/DDBJ whole genome shotgun (WGS) entry which is preliminary data.</text>
</comment>
<gene>
    <name evidence="5" type="ORF">J2S41_002623</name>
</gene>
<keyword evidence="6" id="KW-1185">Reference proteome</keyword>
<evidence type="ECO:0000256" key="2">
    <source>
        <dbReference type="ARBA" id="ARBA00029447"/>
    </source>
</evidence>
<dbReference type="InterPro" id="IPR004090">
    <property type="entry name" value="Chemotax_Me-accpt_rcpt"/>
</dbReference>
<dbReference type="PRINTS" id="PR00260">
    <property type="entry name" value="CHEMTRNSDUCR"/>
</dbReference>
<dbReference type="Pfam" id="PF00015">
    <property type="entry name" value="MCPsignal"/>
    <property type="match status" value="1"/>
</dbReference>
<reference evidence="5" key="1">
    <citation type="submission" date="2023-07" db="EMBL/GenBank/DDBJ databases">
        <title>Sequencing the genomes of 1000 actinobacteria strains.</title>
        <authorList>
            <person name="Klenk H.-P."/>
        </authorList>
    </citation>
    <scope>NUCLEOTIDE SEQUENCE</scope>
    <source>
        <strain evidence="5">DSM 44707</strain>
    </source>
</reference>
<evidence type="ECO:0000256" key="1">
    <source>
        <dbReference type="ARBA" id="ARBA00023224"/>
    </source>
</evidence>
<dbReference type="RefSeq" id="WP_310367311.1">
    <property type="nucleotide sequence ID" value="NZ_JAVDYB010000001.1"/>
</dbReference>
<dbReference type="InterPro" id="IPR004089">
    <property type="entry name" value="MCPsignal_dom"/>
</dbReference>
<comment type="similarity">
    <text evidence="2">Belongs to the methyl-accepting chemotaxis (MCP) protein family.</text>
</comment>
<dbReference type="PANTHER" id="PTHR32089">
    <property type="entry name" value="METHYL-ACCEPTING CHEMOTAXIS PROTEIN MCPB"/>
    <property type="match status" value="1"/>
</dbReference>
<dbReference type="SMART" id="SM00283">
    <property type="entry name" value="MA"/>
    <property type="match status" value="1"/>
</dbReference>
<sequence>MAEMLWVLLGLAVGGGAGYGLGRRRSTAPPPAATRDDPHLRSVSRLAGTLAPVWSAQLTSSRSQMETAVGTLTERFAEIVENLDTVLESSTGALDDGQGGTFDRSRERLGGVVGTLDEALSSKRETVAELRTLLAFNDELRQMSGEVTAIAAQTNLLALNASIEAARIGRAGAAFGVVADEVRQLADRSAGTSERMAEKVGRVESTIRTLLNHAEQTAEREDEAVAGANAEVQAVLDDLQGVVAGFRDSSASLERAAVGIRGDISESLVNLQFQDRVCQVLEHLQASIDRLPAVVEEAGERSRTDAPPIDPEAILGEMEATYTMAEEVQAHRSKSGARVADSEITFF</sequence>
<dbReference type="Proteomes" id="UP001183643">
    <property type="component" value="Unassembled WGS sequence"/>
</dbReference>
<dbReference type="GO" id="GO:0006935">
    <property type="term" value="P:chemotaxis"/>
    <property type="evidence" value="ECO:0007669"/>
    <property type="project" value="InterPro"/>
</dbReference>
<keyword evidence="1 3" id="KW-0807">Transducer</keyword>
<dbReference type="EMBL" id="JAVDYB010000001">
    <property type="protein sequence ID" value="MDR7275845.1"/>
    <property type="molecule type" value="Genomic_DNA"/>
</dbReference>
<evidence type="ECO:0000313" key="6">
    <source>
        <dbReference type="Proteomes" id="UP001183643"/>
    </source>
</evidence>
<dbReference type="PANTHER" id="PTHR32089:SF112">
    <property type="entry name" value="LYSOZYME-LIKE PROTEIN-RELATED"/>
    <property type="match status" value="1"/>
</dbReference>
<feature type="domain" description="Methyl-accepting transducer" evidence="4">
    <location>
        <begin position="63"/>
        <end position="235"/>
    </location>
</feature>
<accession>A0AAE3YNN7</accession>
<dbReference type="PROSITE" id="PS50111">
    <property type="entry name" value="CHEMOTAXIS_TRANSDUC_2"/>
    <property type="match status" value="1"/>
</dbReference>
<dbReference type="AlphaFoldDB" id="A0AAE3YNN7"/>
<dbReference type="Gene3D" id="1.10.287.950">
    <property type="entry name" value="Methyl-accepting chemotaxis protein"/>
    <property type="match status" value="1"/>
</dbReference>
<organism evidence="5 6">
    <name type="scientific">Catenuloplanes atrovinosus</name>
    <dbReference type="NCBI Taxonomy" id="137266"/>
    <lineage>
        <taxon>Bacteria</taxon>
        <taxon>Bacillati</taxon>
        <taxon>Actinomycetota</taxon>
        <taxon>Actinomycetes</taxon>
        <taxon>Micromonosporales</taxon>
        <taxon>Micromonosporaceae</taxon>
        <taxon>Catenuloplanes</taxon>
    </lineage>
</organism>
<protein>
    <submittedName>
        <fullName evidence="5">Methyl-accepting chemotaxis protein</fullName>
    </submittedName>
</protein>
<dbReference type="SUPFAM" id="SSF58104">
    <property type="entry name" value="Methyl-accepting chemotaxis protein (MCP) signaling domain"/>
    <property type="match status" value="1"/>
</dbReference>
<proteinExistence type="inferred from homology"/>
<dbReference type="GO" id="GO:0007165">
    <property type="term" value="P:signal transduction"/>
    <property type="evidence" value="ECO:0007669"/>
    <property type="project" value="UniProtKB-KW"/>
</dbReference>
<evidence type="ECO:0000259" key="4">
    <source>
        <dbReference type="PROSITE" id="PS50111"/>
    </source>
</evidence>
<dbReference type="GO" id="GO:0016020">
    <property type="term" value="C:membrane"/>
    <property type="evidence" value="ECO:0007669"/>
    <property type="project" value="InterPro"/>
</dbReference>